<gene>
    <name evidence="2" type="ORF">FHK82_13450</name>
</gene>
<dbReference type="Proteomes" id="UP000317355">
    <property type="component" value="Unassembled WGS sequence"/>
</dbReference>
<evidence type="ECO:0000313" key="2">
    <source>
        <dbReference type="EMBL" id="TVT52541.1"/>
    </source>
</evidence>
<proteinExistence type="predicted"/>
<dbReference type="EMBL" id="VMRY01000068">
    <property type="protein sequence ID" value="TVT52541.1"/>
    <property type="molecule type" value="Genomic_DNA"/>
</dbReference>
<feature type="region of interest" description="Disordered" evidence="1">
    <location>
        <begin position="1"/>
        <end position="78"/>
    </location>
</feature>
<dbReference type="AlphaFoldDB" id="A0A558CUU4"/>
<sequence length="78" mass="8666">MDKPRQQDPLYNVKNSEKKSTPQDQKPAPEFKAPFSKISPEDDKKSPLIAAKQDDKPASKQTQQAAPGKDTKKGNKTD</sequence>
<protein>
    <submittedName>
        <fullName evidence="2">Uncharacterized protein</fullName>
    </submittedName>
</protein>
<comment type="caution">
    <text evidence="2">The sequence shown here is derived from an EMBL/GenBank/DDBJ whole genome shotgun (WGS) entry which is preliminary data.</text>
</comment>
<name>A0A558CUU4_9GAMM</name>
<evidence type="ECO:0000256" key="1">
    <source>
        <dbReference type="SAM" id="MobiDB-lite"/>
    </source>
</evidence>
<reference evidence="2 3" key="1">
    <citation type="submission" date="2019-07" db="EMBL/GenBank/DDBJ databases">
        <title>The pathways for chlorine oxyanion respiration interact through the shared metabolite chlorate.</title>
        <authorList>
            <person name="Barnum T.P."/>
            <person name="Cheng Y."/>
            <person name="Hill K.A."/>
            <person name="Lucas L.N."/>
            <person name="Carlson H.K."/>
            <person name="Coates J.D."/>
        </authorList>
    </citation>
    <scope>NUCLEOTIDE SEQUENCE [LARGE SCALE GENOMIC DNA]</scope>
    <source>
        <strain evidence="2">BK-3</strain>
    </source>
</reference>
<organism evidence="2 3">
    <name type="scientific">Sedimenticola thiotaurini</name>
    <dbReference type="NCBI Taxonomy" id="1543721"/>
    <lineage>
        <taxon>Bacteria</taxon>
        <taxon>Pseudomonadati</taxon>
        <taxon>Pseudomonadota</taxon>
        <taxon>Gammaproteobacteria</taxon>
        <taxon>Chromatiales</taxon>
        <taxon>Sedimenticolaceae</taxon>
        <taxon>Sedimenticola</taxon>
    </lineage>
</organism>
<accession>A0A558CUU4</accession>
<feature type="compositionally biased region" description="Basic and acidic residues" evidence="1">
    <location>
        <begin position="69"/>
        <end position="78"/>
    </location>
</feature>
<feature type="compositionally biased region" description="Basic and acidic residues" evidence="1">
    <location>
        <begin position="39"/>
        <end position="58"/>
    </location>
</feature>
<evidence type="ECO:0000313" key="3">
    <source>
        <dbReference type="Proteomes" id="UP000317355"/>
    </source>
</evidence>